<dbReference type="AlphaFoldDB" id="A0A6G1X5U4"/>
<gene>
    <name evidence="2" type="ORF">GH754_08520</name>
</gene>
<evidence type="ECO:0000313" key="3">
    <source>
        <dbReference type="Proteomes" id="UP000480185"/>
    </source>
</evidence>
<reference evidence="2 3" key="1">
    <citation type="submission" date="2019-11" db="EMBL/GenBank/DDBJ databases">
        <authorList>
            <person name="Li J."/>
        </authorList>
    </citation>
    <scope>NUCLEOTIDE SEQUENCE [LARGE SCALE GENOMIC DNA]</scope>
    <source>
        <strain evidence="2 3">J4</strain>
    </source>
</reference>
<dbReference type="InterPro" id="IPR011852">
    <property type="entry name" value="TRAP_TAXI"/>
</dbReference>
<evidence type="ECO:0000313" key="2">
    <source>
        <dbReference type="EMBL" id="MRG86371.1"/>
    </source>
</evidence>
<feature type="chain" id="PRO_5039167991" evidence="1">
    <location>
        <begin position="20"/>
        <end position="333"/>
    </location>
</feature>
<comment type="caution">
    <text evidence="2">The sequence shown here is derived from an EMBL/GenBank/DDBJ whole genome shotgun (WGS) entry which is preliminary data.</text>
</comment>
<dbReference type="SUPFAM" id="SSF53850">
    <property type="entry name" value="Periplasmic binding protein-like II"/>
    <property type="match status" value="2"/>
</dbReference>
<dbReference type="Gene3D" id="3.40.190.10">
    <property type="entry name" value="Periplasmic binding protein-like II"/>
    <property type="match status" value="2"/>
</dbReference>
<dbReference type="EMBL" id="WJNH01000004">
    <property type="protein sequence ID" value="MRG86371.1"/>
    <property type="molecule type" value="Genomic_DNA"/>
</dbReference>
<dbReference type="PROSITE" id="PS51257">
    <property type="entry name" value="PROKAR_LIPOPROTEIN"/>
    <property type="match status" value="1"/>
</dbReference>
<keyword evidence="1" id="KW-0732">Signal</keyword>
<dbReference type="PANTHER" id="PTHR42941:SF1">
    <property type="entry name" value="SLL1037 PROTEIN"/>
    <property type="match status" value="1"/>
</dbReference>
<feature type="signal peptide" evidence="1">
    <location>
        <begin position="1"/>
        <end position="19"/>
    </location>
</feature>
<name>A0A6G1X5U4_9BACI</name>
<sequence length="333" mass="35022">MKKTITVALFSIIALVLTACGGGGTKNVAIGPAGSGTQAATKVILEGAGLEEGEHYEAYEEGFGNAKDGLQDGNIDLSFGLLGLPAGSVNDLQATAGDAKLVSLSDETISYVEENLGYMEYTIPAGTYDFQEEDVKTVTAYAVLVGNTDTIDNELAYELARISVEHADENTHAQSAHATIENALNGSQGLPIHPGAKKYYEEQGLTVESEEAEVSATADSRKEELVLGTGSAGGTYYPLGGEMATLWSNYIDGVNVTATETGASVENLATIGEGSMDLGMTVHVPAQDAYNGEGEFEGAPVENFAFIGHIYPEVMQIITREETGITNLEDLKE</sequence>
<organism evidence="2 3">
    <name type="scientific">Salinibacillus xinjiangensis</name>
    <dbReference type="NCBI Taxonomy" id="1229268"/>
    <lineage>
        <taxon>Bacteria</taxon>
        <taxon>Bacillati</taxon>
        <taxon>Bacillota</taxon>
        <taxon>Bacilli</taxon>
        <taxon>Bacillales</taxon>
        <taxon>Bacillaceae</taxon>
        <taxon>Salinibacillus</taxon>
    </lineage>
</organism>
<keyword evidence="3" id="KW-1185">Reference proteome</keyword>
<dbReference type="RefSeq" id="WP_153728276.1">
    <property type="nucleotide sequence ID" value="NZ_WJNH01000004.1"/>
</dbReference>
<dbReference type="Proteomes" id="UP000480185">
    <property type="component" value="Unassembled WGS sequence"/>
</dbReference>
<evidence type="ECO:0000256" key="1">
    <source>
        <dbReference type="SAM" id="SignalP"/>
    </source>
</evidence>
<dbReference type="NCBIfam" id="TIGR02122">
    <property type="entry name" value="TRAP_TAXI"/>
    <property type="match status" value="2"/>
</dbReference>
<dbReference type="Pfam" id="PF16868">
    <property type="entry name" value="NMT1_3"/>
    <property type="match status" value="2"/>
</dbReference>
<dbReference type="OrthoDB" id="9776669at2"/>
<accession>A0A6G1X5U4</accession>
<proteinExistence type="predicted"/>
<dbReference type="PANTHER" id="PTHR42941">
    <property type="entry name" value="SLL1037 PROTEIN"/>
    <property type="match status" value="1"/>
</dbReference>
<protein>
    <submittedName>
        <fullName evidence="2">TAXI family TRAP transporter solute-binding subunit</fullName>
    </submittedName>
</protein>